<dbReference type="Pfam" id="PF20434">
    <property type="entry name" value="BD-FAE"/>
    <property type="match status" value="1"/>
</dbReference>
<dbReference type="Proteomes" id="UP000648663">
    <property type="component" value="Unassembled WGS sequence"/>
</dbReference>
<reference evidence="5" key="1">
    <citation type="journal article" date="2019" name="Int. J. Syst. Evol. Microbiol.">
        <title>The Global Catalogue of Microorganisms (GCM) 10K type strain sequencing project: providing services to taxonomists for standard genome sequencing and annotation.</title>
        <authorList>
            <consortium name="The Broad Institute Genomics Platform"/>
            <consortium name="The Broad Institute Genome Sequencing Center for Infectious Disease"/>
            <person name="Wu L."/>
            <person name="Ma J."/>
        </authorList>
    </citation>
    <scope>NUCLEOTIDE SEQUENCE [LARGE SCALE GENOMIC DNA]</scope>
    <source>
        <strain evidence="5">CGMCC 4.5581</strain>
    </source>
</reference>
<evidence type="ECO:0000256" key="2">
    <source>
        <dbReference type="SAM" id="SignalP"/>
    </source>
</evidence>
<sequence length="306" mass="31474">MHVTSPAASPRGLLPAAALGVTALLVTLSACSSPSEPTARLDPGPDNVQVTEGLTYWSDDQTELKLDACLPTDAEEPLPAVLIVHGGGFTEGARDSTGVRTLCELTAEQGAAAFSVDYRLAPEFTYPAQVDDLANAVQWLRDPAQVEQFGIDPARIGAIGSSAGAIIAQSLATRGEGPLDSGARLAAVASLSGVSVLSPEGLELGQPSEDAADLVLNYLGCTSVTDCPQSVPASPITGVDPSDPPMLLVNGTDELVPAEQPEALAAALDAVGVPAELLLVDGPKHGITLLDSDVRRQVLDFLQEQL</sequence>
<organism evidence="4 5">
    <name type="scientific">Modestobacter marinus</name>
    <dbReference type="NCBI Taxonomy" id="477641"/>
    <lineage>
        <taxon>Bacteria</taxon>
        <taxon>Bacillati</taxon>
        <taxon>Actinomycetota</taxon>
        <taxon>Actinomycetes</taxon>
        <taxon>Geodermatophilales</taxon>
        <taxon>Geodermatophilaceae</taxon>
        <taxon>Modestobacter</taxon>
    </lineage>
</organism>
<dbReference type="InterPro" id="IPR029058">
    <property type="entry name" value="AB_hydrolase_fold"/>
</dbReference>
<feature type="domain" description="BD-FAE-like" evidence="3">
    <location>
        <begin position="66"/>
        <end position="268"/>
    </location>
</feature>
<dbReference type="PANTHER" id="PTHR48081:SF13">
    <property type="entry name" value="ALPHA_BETA HYDROLASE"/>
    <property type="match status" value="1"/>
</dbReference>
<evidence type="ECO:0000313" key="5">
    <source>
        <dbReference type="Proteomes" id="UP000648663"/>
    </source>
</evidence>
<dbReference type="PANTHER" id="PTHR48081">
    <property type="entry name" value="AB HYDROLASE SUPERFAMILY PROTEIN C4A8.06C"/>
    <property type="match status" value="1"/>
</dbReference>
<evidence type="ECO:0000313" key="4">
    <source>
        <dbReference type="EMBL" id="GGL62940.1"/>
    </source>
</evidence>
<proteinExistence type="predicted"/>
<protein>
    <submittedName>
        <fullName evidence="4">Lipase</fullName>
    </submittedName>
</protein>
<dbReference type="InterPro" id="IPR049492">
    <property type="entry name" value="BD-FAE-like_dom"/>
</dbReference>
<name>A0ABQ2FX98_9ACTN</name>
<accession>A0ABQ2FX98</accession>
<feature type="signal peptide" evidence="2">
    <location>
        <begin position="1"/>
        <end position="32"/>
    </location>
</feature>
<dbReference type="EMBL" id="BMMI01000003">
    <property type="protein sequence ID" value="GGL62940.1"/>
    <property type="molecule type" value="Genomic_DNA"/>
</dbReference>
<comment type="caution">
    <text evidence="4">The sequence shown here is derived from an EMBL/GenBank/DDBJ whole genome shotgun (WGS) entry which is preliminary data.</text>
</comment>
<keyword evidence="1" id="KW-0378">Hydrolase</keyword>
<feature type="chain" id="PRO_5046340789" evidence="2">
    <location>
        <begin position="33"/>
        <end position="306"/>
    </location>
</feature>
<keyword evidence="2" id="KW-0732">Signal</keyword>
<dbReference type="SUPFAM" id="SSF53474">
    <property type="entry name" value="alpha/beta-Hydrolases"/>
    <property type="match status" value="1"/>
</dbReference>
<keyword evidence="5" id="KW-1185">Reference proteome</keyword>
<dbReference type="InterPro" id="IPR050300">
    <property type="entry name" value="GDXG_lipolytic_enzyme"/>
</dbReference>
<evidence type="ECO:0000259" key="3">
    <source>
        <dbReference type="Pfam" id="PF20434"/>
    </source>
</evidence>
<evidence type="ECO:0000256" key="1">
    <source>
        <dbReference type="ARBA" id="ARBA00022801"/>
    </source>
</evidence>
<gene>
    <name evidence="4" type="ORF">GCM10011589_18960</name>
</gene>
<dbReference type="Gene3D" id="3.40.50.1820">
    <property type="entry name" value="alpha/beta hydrolase"/>
    <property type="match status" value="1"/>
</dbReference>